<protein>
    <recommendedName>
        <fullName evidence="4">Alcohol dehydrogenase-like C-terminal domain-containing protein</fullName>
    </recommendedName>
</protein>
<comment type="caution">
    <text evidence="5">The sequence shown here is derived from an EMBL/GenBank/DDBJ whole genome shotgun (WGS) entry which is preliminary data.</text>
</comment>
<organism evidence="5 6">
    <name type="scientific">Streptomyces asoensis</name>
    <dbReference type="NCBI Taxonomy" id="249586"/>
    <lineage>
        <taxon>Bacteria</taxon>
        <taxon>Bacillati</taxon>
        <taxon>Actinomycetota</taxon>
        <taxon>Actinomycetes</taxon>
        <taxon>Kitasatosporales</taxon>
        <taxon>Streptomycetaceae</taxon>
        <taxon>Streptomyces</taxon>
    </lineage>
</organism>
<proteinExistence type="predicted"/>
<keyword evidence="1" id="KW-0479">Metal-binding</keyword>
<dbReference type="Gene3D" id="3.90.180.10">
    <property type="entry name" value="Medium-chain alcohol dehydrogenases, catalytic domain"/>
    <property type="match status" value="1"/>
</dbReference>
<evidence type="ECO:0000256" key="1">
    <source>
        <dbReference type="ARBA" id="ARBA00022723"/>
    </source>
</evidence>
<dbReference type="EMBL" id="BNEB01000005">
    <property type="protein sequence ID" value="GHI64507.1"/>
    <property type="molecule type" value="Genomic_DNA"/>
</dbReference>
<gene>
    <name evidence="5" type="ORF">Saso_61570</name>
</gene>
<sequence>MVFSNADRDGTITQGGYPEAIVANEDFVLREPETLDPAAAPLLCAGITVYAPLKRWGAGPGKHVAVLGLGGLGHLGVKIAKAMGAEVTVLSRSESKREAALALGATDSHRGHPRLIIRTRTARPGSGDRCSRCGLR</sequence>
<evidence type="ECO:0000259" key="4">
    <source>
        <dbReference type="Pfam" id="PF00107"/>
    </source>
</evidence>
<dbReference type="GeneID" id="91475515"/>
<dbReference type="PANTHER" id="PTHR42683">
    <property type="entry name" value="ALDEHYDE REDUCTASE"/>
    <property type="match status" value="1"/>
</dbReference>
<keyword evidence="3" id="KW-0560">Oxidoreductase</keyword>
<evidence type="ECO:0000256" key="3">
    <source>
        <dbReference type="ARBA" id="ARBA00023002"/>
    </source>
</evidence>
<evidence type="ECO:0000313" key="6">
    <source>
        <dbReference type="Proteomes" id="UP000649259"/>
    </source>
</evidence>
<keyword evidence="2" id="KW-0862">Zinc</keyword>
<dbReference type="Gene3D" id="3.40.50.720">
    <property type="entry name" value="NAD(P)-binding Rossmann-like Domain"/>
    <property type="match status" value="1"/>
</dbReference>
<name>A0ABQ3S8X9_9ACTN</name>
<feature type="domain" description="Alcohol dehydrogenase-like C-terminal" evidence="4">
    <location>
        <begin position="71"/>
        <end position="107"/>
    </location>
</feature>
<dbReference type="InterPro" id="IPR047109">
    <property type="entry name" value="CAD-like"/>
</dbReference>
<dbReference type="InterPro" id="IPR036291">
    <property type="entry name" value="NAD(P)-bd_dom_sf"/>
</dbReference>
<keyword evidence="6" id="KW-1185">Reference proteome</keyword>
<dbReference type="SUPFAM" id="SSF51735">
    <property type="entry name" value="NAD(P)-binding Rossmann-fold domains"/>
    <property type="match status" value="1"/>
</dbReference>
<reference evidence="6" key="1">
    <citation type="submission" date="2023-07" db="EMBL/GenBank/DDBJ databases">
        <title>Whole genome shotgun sequence of Streptomyces cacaoi subsp. asoensis NBRC 13813.</title>
        <authorList>
            <person name="Komaki H."/>
            <person name="Tamura T."/>
        </authorList>
    </citation>
    <scope>NUCLEOTIDE SEQUENCE [LARGE SCALE GENOMIC DNA]</scope>
    <source>
        <strain evidence="6">NBRC 13813</strain>
    </source>
</reference>
<evidence type="ECO:0000256" key="2">
    <source>
        <dbReference type="ARBA" id="ARBA00022833"/>
    </source>
</evidence>
<dbReference type="RefSeq" id="WP_229901333.1">
    <property type="nucleotide sequence ID" value="NZ_BMSI01000007.1"/>
</dbReference>
<dbReference type="InterPro" id="IPR013149">
    <property type="entry name" value="ADH-like_C"/>
</dbReference>
<dbReference type="Pfam" id="PF00107">
    <property type="entry name" value="ADH_zinc_N"/>
    <property type="match status" value="1"/>
</dbReference>
<dbReference type="Proteomes" id="UP000649259">
    <property type="component" value="Unassembled WGS sequence"/>
</dbReference>
<evidence type="ECO:0000313" key="5">
    <source>
        <dbReference type="EMBL" id="GHI64507.1"/>
    </source>
</evidence>
<accession>A0ABQ3S8X9</accession>